<dbReference type="InterPro" id="IPR047690">
    <property type="entry name" value="IPExxxVDY_fam"/>
</dbReference>
<dbReference type="Proteomes" id="UP000252172">
    <property type="component" value="Unassembled WGS sequence"/>
</dbReference>
<dbReference type="AlphaFoldDB" id="A0A368N5S2"/>
<dbReference type="EMBL" id="QPIE01000001">
    <property type="protein sequence ID" value="RCU44901.1"/>
    <property type="molecule type" value="Genomic_DNA"/>
</dbReference>
<dbReference type="NCBIfam" id="NF033205">
    <property type="entry name" value="IPExxxVDY"/>
    <property type="match status" value="1"/>
</dbReference>
<proteinExistence type="predicted"/>
<gene>
    <name evidence="1" type="ORF">DQ356_01435</name>
</gene>
<protein>
    <submittedName>
        <fullName evidence="1">IPExxxVDY family protein</fullName>
    </submittedName>
</protein>
<comment type="caution">
    <text evidence="1">The sequence shown here is derived from an EMBL/GenBank/DDBJ whole genome shotgun (WGS) entry which is preliminary data.</text>
</comment>
<reference evidence="1 2" key="1">
    <citation type="submission" date="2018-07" db="EMBL/GenBank/DDBJ databases">
        <title>Chryseobacterium lacus sp. nov., isolated from lake water.</title>
        <authorList>
            <person name="Li C.-M."/>
        </authorList>
    </citation>
    <scope>NUCLEOTIDE SEQUENCE [LARGE SCALE GENOMIC DNA]</scope>
    <source>
        <strain evidence="1 2">YLOS41</strain>
    </source>
</reference>
<evidence type="ECO:0000313" key="1">
    <source>
        <dbReference type="EMBL" id="RCU44901.1"/>
    </source>
</evidence>
<accession>A0A368N5S2</accession>
<dbReference type="OrthoDB" id="1270723at2"/>
<organism evidence="1 2">
    <name type="scientific">Chryseobacterium lacus</name>
    <dbReference type="NCBI Taxonomy" id="2058346"/>
    <lineage>
        <taxon>Bacteria</taxon>
        <taxon>Pseudomonadati</taxon>
        <taxon>Bacteroidota</taxon>
        <taxon>Flavobacteriia</taxon>
        <taxon>Flavobacteriales</taxon>
        <taxon>Weeksellaceae</taxon>
        <taxon>Chryseobacterium group</taxon>
        <taxon>Chryseobacterium</taxon>
    </lineage>
</organism>
<evidence type="ECO:0000313" key="2">
    <source>
        <dbReference type="Proteomes" id="UP000252172"/>
    </source>
</evidence>
<name>A0A368N5S2_9FLAO</name>
<dbReference type="RefSeq" id="WP_114302671.1">
    <property type="nucleotide sequence ID" value="NZ_QPIE01000001.1"/>
</dbReference>
<sequence>MEIQRIILDDTDTEEVTIALVRMAKEMPDFEFFFHVNKINTFSFQRINDVIVEGDYFRYFFPVFEGYSKETQTCYRFISNKSSESFQKKEINELFIEEQNVKYLLNNFHDTDYIISSSDSLNEFSVILLPENLTFQIQEILLTSDEELYHILQYYE</sequence>
<keyword evidence="2" id="KW-1185">Reference proteome</keyword>